<name>A0A382MXF3_9ZZZZ</name>
<accession>A0A382MXF3</accession>
<dbReference type="AlphaFoldDB" id="A0A382MXF3"/>
<organism evidence="1">
    <name type="scientific">marine metagenome</name>
    <dbReference type="NCBI Taxonomy" id="408172"/>
    <lineage>
        <taxon>unclassified sequences</taxon>
        <taxon>metagenomes</taxon>
        <taxon>ecological metagenomes</taxon>
    </lineage>
</organism>
<gene>
    <name evidence="1" type="ORF">METZ01_LOCUS304875</name>
</gene>
<proteinExistence type="predicted"/>
<dbReference type="EMBL" id="UINC01095713">
    <property type="protein sequence ID" value="SVC52021.1"/>
    <property type="molecule type" value="Genomic_DNA"/>
</dbReference>
<evidence type="ECO:0000313" key="1">
    <source>
        <dbReference type="EMBL" id="SVC52021.1"/>
    </source>
</evidence>
<reference evidence="1" key="1">
    <citation type="submission" date="2018-05" db="EMBL/GenBank/DDBJ databases">
        <authorList>
            <person name="Lanie J.A."/>
            <person name="Ng W.-L."/>
            <person name="Kazmierczak K.M."/>
            <person name="Andrzejewski T.M."/>
            <person name="Davidsen T.M."/>
            <person name="Wayne K.J."/>
            <person name="Tettelin H."/>
            <person name="Glass J.I."/>
            <person name="Rusch D."/>
            <person name="Podicherti R."/>
            <person name="Tsui H.-C.T."/>
            <person name="Winkler M.E."/>
        </authorList>
    </citation>
    <scope>NUCLEOTIDE SEQUENCE</scope>
</reference>
<protein>
    <submittedName>
        <fullName evidence="1">Uncharacterized protein</fullName>
    </submittedName>
</protein>
<sequence length="58" mass="6773">MLKTVIKIVEDGQFMVYKIIEQDDVVRFVPDSVSNRHRQMIDEFVADGGIITEEEMEK</sequence>